<dbReference type="GO" id="GO:0005976">
    <property type="term" value="P:polysaccharide metabolic process"/>
    <property type="evidence" value="ECO:0007669"/>
    <property type="project" value="TreeGrafter"/>
</dbReference>
<dbReference type="Proteomes" id="UP000318416">
    <property type="component" value="Unassembled WGS sequence"/>
</dbReference>
<name>A0A561F0J5_9ACTN</name>
<dbReference type="SUPFAM" id="SSF53474">
    <property type="entry name" value="alpha/beta-Hydrolases"/>
    <property type="match status" value="1"/>
</dbReference>
<evidence type="ECO:0000313" key="4">
    <source>
        <dbReference type="EMBL" id="TWE21332.1"/>
    </source>
</evidence>
<sequence>MSLLIPHHISSSSLHPEDAPMPLTDLGVDELVGYQPELTTPKDFDAFWERTLAEARSHGGEVKADRVTSQHLLHTVEVDDVRFPGWNGEPVAAWLLRPRGADGPLPVVVTYLGYCAGRGLPTEHLFWPAAGYAQLVVDSRGQGHDTPDRGMGDGTQWVEGFMTRGIDSPENYYYRRLITDCVRAVDAVAHLPGLDSDRIVVTGGSQGGGLSLAVAGLTGDRVAAVMPDVPFLCHFRHAAQIAGEGPYPEIAKYLRWHSRHRVGPTFDTLDHFDGVHFARRATAAALFSVGLMDPVCPPSTVYAAFNRYAGEDRTMTVWPFADHGGGCGSNPPAQLAWLHERGLAPGR</sequence>
<dbReference type="Pfam" id="PF05448">
    <property type="entry name" value="AXE1"/>
    <property type="match status" value="1"/>
</dbReference>
<dbReference type="InterPro" id="IPR029058">
    <property type="entry name" value="AB_hydrolase_fold"/>
</dbReference>
<dbReference type="InterPro" id="IPR008391">
    <property type="entry name" value="AXE1_dom"/>
</dbReference>
<dbReference type="GO" id="GO:0052689">
    <property type="term" value="F:carboxylic ester hydrolase activity"/>
    <property type="evidence" value="ECO:0007669"/>
    <property type="project" value="TreeGrafter"/>
</dbReference>
<comment type="caution">
    <text evidence="4">The sequence shown here is derived from an EMBL/GenBank/DDBJ whole genome shotgun (WGS) entry which is preliminary data.</text>
</comment>
<dbReference type="EMBL" id="VIVR01000001">
    <property type="protein sequence ID" value="TWE21332.1"/>
    <property type="molecule type" value="Genomic_DNA"/>
</dbReference>
<evidence type="ECO:0000256" key="1">
    <source>
        <dbReference type="PIRSR" id="PIRSR639069-1"/>
    </source>
</evidence>
<dbReference type="AlphaFoldDB" id="A0A561F0J5"/>
<evidence type="ECO:0000259" key="3">
    <source>
        <dbReference type="Pfam" id="PF05448"/>
    </source>
</evidence>
<feature type="domain" description="Acetyl xylan esterase" evidence="3">
    <location>
        <begin position="21"/>
        <end position="339"/>
    </location>
</feature>
<keyword evidence="5" id="KW-1185">Reference proteome</keyword>
<dbReference type="PANTHER" id="PTHR40111">
    <property type="entry name" value="CEPHALOSPORIN-C DEACETYLASE"/>
    <property type="match status" value="1"/>
</dbReference>
<gene>
    <name evidence="4" type="ORF">FB465_6504</name>
</gene>
<feature type="active site" description="Nucleophile" evidence="1">
    <location>
        <position position="205"/>
    </location>
</feature>
<protein>
    <submittedName>
        <fullName evidence="4">Cephalosporin-C deacetylase</fullName>
    </submittedName>
</protein>
<accession>A0A561F0J5</accession>
<reference evidence="4 5" key="1">
    <citation type="submission" date="2019-06" db="EMBL/GenBank/DDBJ databases">
        <title>Sequencing the genomes of 1000 actinobacteria strains.</title>
        <authorList>
            <person name="Klenk H.-P."/>
        </authorList>
    </citation>
    <scope>NUCLEOTIDE SEQUENCE [LARGE SCALE GENOMIC DNA]</scope>
    <source>
        <strain evidence="4 5">DSM 41649</strain>
    </source>
</reference>
<proteinExistence type="predicted"/>
<evidence type="ECO:0000256" key="2">
    <source>
        <dbReference type="PIRSR" id="PIRSR639069-2"/>
    </source>
</evidence>
<feature type="binding site" evidence="2">
    <location>
        <position position="114"/>
    </location>
    <ligand>
        <name>substrate</name>
    </ligand>
</feature>
<dbReference type="Gene3D" id="3.40.50.1820">
    <property type="entry name" value="alpha/beta hydrolase"/>
    <property type="match status" value="1"/>
</dbReference>
<dbReference type="PANTHER" id="PTHR40111:SF1">
    <property type="entry name" value="CEPHALOSPORIN-C DEACETYLASE"/>
    <property type="match status" value="1"/>
</dbReference>
<organism evidence="4 5">
    <name type="scientific">Kitasatospora atroaurantiaca</name>
    <dbReference type="NCBI Taxonomy" id="285545"/>
    <lineage>
        <taxon>Bacteria</taxon>
        <taxon>Bacillati</taxon>
        <taxon>Actinomycetota</taxon>
        <taxon>Actinomycetes</taxon>
        <taxon>Kitasatosporales</taxon>
        <taxon>Streptomycetaceae</taxon>
        <taxon>Kitasatospora</taxon>
    </lineage>
</organism>
<feature type="active site" description="Charge relay system" evidence="1">
    <location>
        <position position="293"/>
    </location>
</feature>
<evidence type="ECO:0000313" key="5">
    <source>
        <dbReference type="Proteomes" id="UP000318416"/>
    </source>
</evidence>
<feature type="active site" description="Charge relay system" evidence="1">
    <location>
        <position position="323"/>
    </location>
</feature>
<dbReference type="InterPro" id="IPR039069">
    <property type="entry name" value="CE7"/>
</dbReference>